<dbReference type="EMBL" id="CVRL01000033">
    <property type="protein sequence ID" value="CRL11593.1"/>
    <property type="molecule type" value="Genomic_DNA"/>
</dbReference>
<dbReference type="Gene3D" id="3.40.50.300">
    <property type="entry name" value="P-loop containing nucleotide triphosphate hydrolases"/>
    <property type="match status" value="1"/>
</dbReference>
<dbReference type="Pfam" id="PF17784">
    <property type="entry name" value="Sulfotransfer_4"/>
    <property type="match status" value="1"/>
</dbReference>
<proteinExistence type="predicted"/>
<evidence type="ECO:0008006" key="3">
    <source>
        <dbReference type="Google" id="ProtNLM"/>
    </source>
</evidence>
<keyword evidence="2" id="KW-1185">Reference proteome</keyword>
<dbReference type="InterPro" id="IPR027417">
    <property type="entry name" value="P-loop_NTPase"/>
</dbReference>
<dbReference type="AlphaFoldDB" id="A0A0H5D4D6"/>
<dbReference type="RefSeq" id="WP_046210032.1">
    <property type="nucleotide sequence ID" value="NZ_CVRL01000033.1"/>
</dbReference>
<dbReference type="InterPro" id="IPR040632">
    <property type="entry name" value="Sulfotransfer_4"/>
</dbReference>
<sequence>MSLKVINLGLPKSGTTTLGKALEAAGYRVADHRLRAREENTPGKRRIFVGGLLYRGLYDHGDPMALMREYDALAEISFIHGKFSVWPQFDFAMLQAIRACHPDVRFIATRRDPVAHSKSIMRWNNLGSRRLPASTVPGLPIGYGKSEEQQQRWIEGHYEALAHWFRDDPAYLEVDVSAPDAQSQVAAHVGRDLPWWGKANVNRKAEGHS</sequence>
<name>A0A0H5D4D6_9RHOB</name>
<organism evidence="1 2">
    <name type="scientific">Phaeobacter italicus</name>
    <dbReference type="NCBI Taxonomy" id="481446"/>
    <lineage>
        <taxon>Bacteria</taxon>
        <taxon>Pseudomonadati</taxon>
        <taxon>Pseudomonadota</taxon>
        <taxon>Alphaproteobacteria</taxon>
        <taxon>Rhodobacterales</taxon>
        <taxon>Roseobacteraceae</taxon>
        <taxon>Phaeobacter</taxon>
    </lineage>
</organism>
<dbReference type="SUPFAM" id="SSF52540">
    <property type="entry name" value="P-loop containing nucleoside triphosphate hydrolases"/>
    <property type="match status" value="1"/>
</dbReference>
<dbReference type="Proteomes" id="UP000043764">
    <property type="component" value="Unassembled WGS sequence"/>
</dbReference>
<evidence type="ECO:0000313" key="1">
    <source>
        <dbReference type="EMBL" id="CRL11593.1"/>
    </source>
</evidence>
<evidence type="ECO:0000313" key="2">
    <source>
        <dbReference type="Proteomes" id="UP000043764"/>
    </source>
</evidence>
<dbReference type="PANTHER" id="PTHR36978:SF4">
    <property type="entry name" value="P-LOOP CONTAINING NUCLEOSIDE TRIPHOSPHATE HYDROLASE PROTEIN"/>
    <property type="match status" value="1"/>
</dbReference>
<accession>A0A0H5D4D6</accession>
<gene>
    <name evidence="1" type="ORF">NIT7321_02461</name>
</gene>
<dbReference type="STRING" id="481446.NIT7645_00858"/>
<dbReference type="PANTHER" id="PTHR36978">
    <property type="entry name" value="P-LOOP CONTAINING NUCLEOTIDE TRIPHOSPHATE HYDROLASE"/>
    <property type="match status" value="1"/>
</dbReference>
<protein>
    <recommendedName>
        <fullName evidence="3">Sulfotransferase family protein</fullName>
    </recommendedName>
</protein>
<reference evidence="2" key="1">
    <citation type="submission" date="2015-05" db="EMBL/GenBank/DDBJ databases">
        <authorList>
            <person name="Rodrigo-Torres Lidia"/>
            <person name="Arahal R.David."/>
        </authorList>
    </citation>
    <scope>NUCLEOTIDE SEQUENCE [LARGE SCALE GENOMIC DNA]</scope>
    <source>
        <strain evidence="2">CECT 7321</strain>
    </source>
</reference>